<dbReference type="GO" id="GO:0005737">
    <property type="term" value="C:cytoplasm"/>
    <property type="evidence" value="ECO:0007669"/>
    <property type="project" value="TreeGrafter"/>
</dbReference>
<dbReference type="Gene3D" id="3.20.20.70">
    <property type="entry name" value="Aldolase class I"/>
    <property type="match status" value="1"/>
</dbReference>
<evidence type="ECO:0000256" key="4">
    <source>
        <dbReference type="ARBA" id="ARBA00023004"/>
    </source>
</evidence>
<dbReference type="Pfam" id="PF04055">
    <property type="entry name" value="Radical_SAM"/>
    <property type="match status" value="1"/>
</dbReference>
<evidence type="ECO:0000313" key="7">
    <source>
        <dbReference type="EMBL" id="KAB8029176.1"/>
    </source>
</evidence>
<keyword evidence="5" id="KW-0411">Iron-sulfur</keyword>
<keyword evidence="3" id="KW-0479">Metal-binding</keyword>
<comment type="cofactor">
    <cofactor evidence="1">
        <name>[4Fe-4S] cluster</name>
        <dbReference type="ChEBI" id="CHEBI:49883"/>
    </cofactor>
</comment>
<dbReference type="SFLD" id="SFLDS00029">
    <property type="entry name" value="Radical_SAM"/>
    <property type="match status" value="1"/>
</dbReference>
<evidence type="ECO:0000256" key="5">
    <source>
        <dbReference type="ARBA" id="ARBA00023014"/>
    </source>
</evidence>
<accession>A0A833JC23</accession>
<proteinExistence type="predicted"/>
<name>A0A833JC23_9BACT</name>
<dbReference type="GO" id="GO:0051539">
    <property type="term" value="F:4 iron, 4 sulfur cluster binding"/>
    <property type="evidence" value="ECO:0007669"/>
    <property type="project" value="TreeGrafter"/>
</dbReference>
<protein>
    <submittedName>
        <fullName evidence="7">Radical SAM protein</fullName>
    </submittedName>
</protein>
<evidence type="ECO:0000313" key="8">
    <source>
        <dbReference type="Proteomes" id="UP000442694"/>
    </source>
</evidence>
<dbReference type="InterPro" id="IPR034505">
    <property type="entry name" value="Coproporphyrinogen-III_oxidase"/>
</dbReference>
<dbReference type="PANTHER" id="PTHR13932">
    <property type="entry name" value="COPROPORPHYRINIGEN III OXIDASE"/>
    <property type="match status" value="1"/>
</dbReference>
<dbReference type="PANTHER" id="PTHR13932:SF5">
    <property type="entry name" value="RADICAL S-ADENOSYL METHIONINE DOMAIN-CONTAINING PROTEIN 1, MITOCHONDRIAL"/>
    <property type="match status" value="1"/>
</dbReference>
<dbReference type="InterPro" id="IPR058240">
    <property type="entry name" value="rSAM_sf"/>
</dbReference>
<dbReference type="CDD" id="cd01335">
    <property type="entry name" value="Radical_SAM"/>
    <property type="match status" value="1"/>
</dbReference>
<dbReference type="GO" id="GO:0003824">
    <property type="term" value="F:catalytic activity"/>
    <property type="evidence" value="ECO:0007669"/>
    <property type="project" value="InterPro"/>
</dbReference>
<dbReference type="SFLD" id="SFLDG01065">
    <property type="entry name" value="anaerobic_coproporphyrinogen-I"/>
    <property type="match status" value="1"/>
</dbReference>
<dbReference type="GO" id="GO:0046872">
    <property type="term" value="F:metal ion binding"/>
    <property type="evidence" value="ECO:0007669"/>
    <property type="project" value="UniProtKB-KW"/>
</dbReference>
<dbReference type="AlphaFoldDB" id="A0A833JC23"/>
<sequence>MDFKKMISHLIQKSRIGIYLHIPFCPHICPYCDFVKTSQFSKKDVNAFFSELSLQLDYFLNQLPSPISKDHATVYFGGGTPGLFEASFYQPLLNKIREKYILEEVTLETNPLTNIERRFFNYLNVGFDRITLGAQSLCPTTLKTLGRKHSKETIIKNIKWAQKAGFKNIQVDLIYGLKKEIRTLNVEDEIQQLFDAGATGISAYALSIEKRTLFANSDFACDENAANEYLQILNKCKSLGFKQLETSNFSKLETRHNHIYWHGLPYIGVGTGAHGLLPPTDQFPYGIRYRIGEEKIKSFAPGNDELIFSQQDQRMKNFSIHYDPPRTKKEYLEEMIFTLLRTPRGIPIKWLIKMTQNENIIQQVSDQPKIKRGIMEGKIILDKESIFLLDEEKIRGDLWISEFITLI</sequence>
<evidence type="ECO:0000256" key="2">
    <source>
        <dbReference type="ARBA" id="ARBA00022691"/>
    </source>
</evidence>
<keyword evidence="4" id="KW-0408">Iron</keyword>
<dbReference type="EMBL" id="WFLN01000008">
    <property type="protein sequence ID" value="KAB8029176.1"/>
    <property type="molecule type" value="Genomic_DNA"/>
</dbReference>
<dbReference type="PROSITE" id="PS51918">
    <property type="entry name" value="RADICAL_SAM"/>
    <property type="match status" value="1"/>
</dbReference>
<comment type="caution">
    <text evidence="7">The sequence shown here is derived from an EMBL/GenBank/DDBJ whole genome shotgun (WGS) entry which is preliminary data.</text>
</comment>
<dbReference type="SMART" id="SM00729">
    <property type="entry name" value="Elp3"/>
    <property type="match status" value="1"/>
</dbReference>
<dbReference type="InterPro" id="IPR007197">
    <property type="entry name" value="rSAM"/>
</dbReference>
<organism evidence="7 8">
    <name type="scientific">Fluviispira multicolorata</name>
    <dbReference type="NCBI Taxonomy" id="2654512"/>
    <lineage>
        <taxon>Bacteria</taxon>
        <taxon>Pseudomonadati</taxon>
        <taxon>Bdellovibrionota</taxon>
        <taxon>Oligoflexia</taxon>
        <taxon>Silvanigrellales</taxon>
        <taxon>Silvanigrellaceae</taxon>
        <taxon>Fluviispira</taxon>
    </lineage>
</organism>
<keyword evidence="2" id="KW-0949">S-adenosyl-L-methionine</keyword>
<evidence type="ECO:0000256" key="1">
    <source>
        <dbReference type="ARBA" id="ARBA00001966"/>
    </source>
</evidence>
<keyword evidence="8" id="KW-1185">Reference proteome</keyword>
<gene>
    <name evidence="7" type="ORF">GCL57_11610</name>
</gene>
<evidence type="ECO:0000256" key="3">
    <source>
        <dbReference type="ARBA" id="ARBA00022723"/>
    </source>
</evidence>
<reference evidence="7 8" key="1">
    <citation type="submission" date="2019-10" db="EMBL/GenBank/DDBJ databases">
        <title>New genus of Silvanigrellaceae.</title>
        <authorList>
            <person name="Pitt A."/>
            <person name="Hahn M.W."/>
        </authorList>
    </citation>
    <scope>NUCLEOTIDE SEQUENCE [LARGE SCALE GENOMIC DNA]</scope>
    <source>
        <strain evidence="7 8">33A1-SZDP</strain>
    </source>
</reference>
<dbReference type="Proteomes" id="UP000442694">
    <property type="component" value="Unassembled WGS sequence"/>
</dbReference>
<evidence type="ECO:0000259" key="6">
    <source>
        <dbReference type="PROSITE" id="PS51918"/>
    </source>
</evidence>
<dbReference type="InterPro" id="IPR013785">
    <property type="entry name" value="Aldolase_TIM"/>
</dbReference>
<dbReference type="GO" id="GO:0006779">
    <property type="term" value="P:porphyrin-containing compound biosynthetic process"/>
    <property type="evidence" value="ECO:0007669"/>
    <property type="project" value="TreeGrafter"/>
</dbReference>
<dbReference type="SUPFAM" id="SSF102114">
    <property type="entry name" value="Radical SAM enzymes"/>
    <property type="match status" value="1"/>
</dbReference>
<dbReference type="InterPro" id="IPR006638">
    <property type="entry name" value="Elp3/MiaA/NifB-like_rSAM"/>
</dbReference>
<feature type="domain" description="Radical SAM core" evidence="6">
    <location>
        <begin position="10"/>
        <end position="242"/>
    </location>
</feature>